<comment type="caution">
    <text evidence="1">The sequence shown here is derived from an EMBL/GenBank/DDBJ whole genome shotgun (WGS) entry which is preliminary data.</text>
</comment>
<gene>
    <name evidence="1" type="ORF">HUJ06_031363</name>
</gene>
<keyword evidence="2" id="KW-1185">Reference proteome</keyword>
<evidence type="ECO:0000313" key="2">
    <source>
        <dbReference type="Proteomes" id="UP000607653"/>
    </source>
</evidence>
<dbReference type="AlphaFoldDB" id="A0A822YFZ5"/>
<name>A0A822YFZ5_NELNU</name>
<dbReference type="Proteomes" id="UP000607653">
    <property type="component" value="Unassembled WGS sequence"/>
</dbReference>
<accession>A0A822YFZ5</accession>
<proteinExistence type="predicted"/>
<organism evidence="1 2">
    <name type="scientific">Nelumbo nucifera</name>
    <name type="common">Sacred lotus</name>
    <dbReference type="NCBI Taxonomy" id="4432"/>
    <lineage>
        <taxon>Eukaryota</taxon>
        <taxon>Viridiplantae</taxon>
        <taxon>Streptophyta</taxon>
        <taxon>Embryophyta</taxon>
        <taxon>Tracheophyta</taxon>
        <taxon>Spermatophyta</taxon>
        <taxon>Magnoliopsida</taxon>
        <taxon>Proteales</taxon>
        <taxon>Nelumbonaceae</taxon>
        <taxon>Nelumbo</taxon>
    </lineage>
</organism>
<evidence type="ECO:0000313" key="1">
    <source>
        <dbReference type="EMBL" id="DAD29895.1"/>
    </source>
</evidence>
<dbReference type="EMBL" id="DUZY01000002">
    <property type="protein sequence ID" value="DAD29895.1"/>
    <property type="molecule type" value="Genomic_DNA"/>
</dbReference>
<protein>
    <submittedName>
        <fullName evidence="1">Uncharacterized protein</fullName>
    </submittedName>
</protein>
<reference evidence="1 2" key="1">
    <citation type="journal article" date="2020" name="Mol. Biol. Evol.">
        <title>Distinct Expression and Methylation Patterns for Genes with Different Fates following a Single Whole-Genome Duplication in Flowering Plants.</title>
        <authorList>
            <person name="Shi T."/>
            <person name="Rahmani R.S."/>
            <person name="Gugger P.F."/>
            <person name="Wang M."/>
            <person name="Li H."/>
            <person name="Zhang Y."/>
            <person name="Li Z."/>
            <person name="Wang Q."/>
            <person name="Van de Peer Y."/>
            <person name="Marchal K."/>
            <person name="Chen J."/>
        </authorList>
    </citation>
    <scope>NUCLEOTIDE SEQUENCE [LARGE SCALE GENOMIC DNA]</scope>
    <source>
        <tissue evidence="1">Leaf</tissue>
    </source>
</reference>
<sequence>MYRCIYYIDRSLSLSLLFLSSSSSPFFLFLSPPLQPVVAADLNSCGLLGCCRSCELCHSWWISCFRACFVGFTFRGLVWWRGETQRRGQENAPSMKW</sequence>